<dbReference type="SUPFAM" id="SSF56672">
    <property type="entry name" value="DNA/RNA polymerases"/>
    <property type="match status" value="1"/>
</dbReference>
<feature type="domain" description="Reverse transcriptase" evidence="1">
    <location>
        <begin position="1"/>
        <end position="199"/>
    </location>
</feature>
<dbReference type="PANTHER" id="PTHR33116:SF78">
    <property type="entry name" value="OS12G0587133 PROTEIN"/>
    <property type="match status" value="1"/>
</dbReference>
<protein>
    <recommendedName>
        <fullName evidence="1">Reverse transcriptase domain-containing protein</fullName>
    </recommendedName>
</protein>
<dbReference type="PROSITE" id="PS50878">
    <property type="entry name" value="RT_POL"/>
    <property type="match status" value="1"/>
</dbReference>
<dbReference type="InterPro" id="IPR043502">
    <property type="entry name" value="DNA/RNA_pol_sf"/>
</dbReference>
<evidence type="ECO:0000313" key="2">
    <source>
        <dbReference type="EMBL" id="JAE03657.1"/>
    </source>
</evidence>
<accession>A0A0A9EUA7</accession>
<dbReference type="Pfam" id="PF00078">
    <property type="entry name" value="RVT_1"/>
    <property type="match status" value="1"/>
</dbReference>
<reference evidence="2" key="2">
    <citation type="journal article" date="2015" name="Data Brief">
        <title>Shoot transcriptome of the giant reed, Arundo donax.</title>
        <authorList>
            <person name="Barrero R.A."/>
            <person name="Guerrero F.D."/>
            <person name="Moolhuijzen P."/>
            <person name="Goolsby J.A."/>
            <person name="Tidwell J."/>
            <person name="Bellgard S.E."/>
            <person name="Bellgard M.I."/>
        </authorList>
    </citation>
    <scope>NUCLEOTIDE SEQUENCE</scope>
    <source>
        <tissue evidence="2">Shoot tissue taken approximately 20 cm above the soil surface</tissue>
    </source>
</reference>
<sequence length="373" mass="42014">MLVQQLAKCLHWQKEPHVLLKLDISKAFNSVSWSFLIEVLQQLRFGRKWCNLLCLLLSTSSTQVLLNGEPGELIYHHRGLRQGDTLSPMLFILVMDVLNSLVAQATHVGLLQPLAVQRAKHRISFYADDVIMFLRPLSRDLSIIQQLLDTFGHASGLNTNIAKSSVTPIQCNEEDLERIAELLPCEIKNFPCTYLGLPLSVCKPTKAELLLLIDKVADQLPNWKASLMNRAGRLITFKVVLTAVPTYLMIALDLPKWFYKAIEVFFGKVKRPQMVGAVWLLGIVCSGHCSMEVSVFITSSCKDGLFVFAGYGCRKLTPLDLGRDYRLKFCAMLRPCSMWQWPLPLAMGNQQSFGLTGGCMSKPYLKWPPICLK</sequence>
<organism evidence="2">
    <name type="scientific">Arundo donax</name>
    <name type="common">Giant reed</name>
    <name type="synonym">Donax arundinaceus</name>
    <dbReference type="NCBI Taxonomy" id="35708"/>
    <lineage>
        <taxon>Eukaryota</taxon>
        <taxon>Viridiplantae</taxon>
        <taxon>Streptophyta</taxon>
        <taxon>Embryophyta</taxon>
        <taxon>Tracheophyta</taxon>
        <taxon>Spermatophyta</taxon>
        <taxon>Magnoliopsida</taxon>
        <taxon>Liliopsida</taxon>
        <taxon>Poales</taxon>
        <taxon>Poaceae</taxon>
        <taxon>PACMAD clade</taxon>
        <taxon>Arundinoideae</taxon>
        <taxon>Arundineae</taxon>
        <taxon>Arundo</taxon>
    </lineage>
</organism>
<reference evidence="2" key="1">
    <citation type="submission" date="2014-09" db="EMBL/GenBank/DDBJ databases">
        <authorList>
            <person name="Magalhaes I.L.F."/>
            <person name="Oliveira U."/>
            <person name="Santos F.R."/>
            <person name="Vidigal T.H.D.A."/>
            <person name="Brescovit A.D."/>
            <person name="Santos A.J."/>
        </authorList>
    </citation>
    <scope>NUCLEOTIDE SEQUENCE</scope>
    <source>
        <tissue evidence="2">Shoot tissue taken approximately 20 cm above the soil surface</tissue>
    </source>
</reference>
<evidence type="ECO:0000259" key="1">
    <source>
        <dbReference type="PROSITE" id="PS50878"/>
    </source>
</evidence>
<dbReference type="PANTHER" id="PTHR33116">
    <property type="entry name" value="REVERSE TRANSCRIPTASE ZINC-BINDING DOMAIN-CONTAINING PROTEIN-RELATED-RELATED"/>
    <property type="match status" value="1"/>
</dbReference>
<dbReference type="EMBL" id="GBRH01194239">
    <property type="protein sequence ID" value="JAE03657.1"/>
    <property type="molecule type" value="Transcribed_RNA"/>
</dbReference>
<dbReference type="InterPro" id="IPR000477">
    <property type="entry name" value="RT_dom"/>
</dbReference>
<dbReference type="CDD" id="cd01650">
    <property type="entry name" value="RT_nLTR_like"/>
    <property type="match status" value="1"/>
</dbReference>
<proteinExistence type="predicted"/>
<name>A0A0A9EUA7_ARUDO</name>
<dbReference type="AlphaFoldDB" id="A0A0A9EUA7"/>